<sequence>MPNFDPNFESARLAMLAQQHPGIVDVKGEVVFRAEDNEDRLSGTSWTLEKDISDQITESGFKVHLIDLLDNFVAYRGQCAETPRKEGVVRFGDGAMNIEWLPDGTTHLSGHSTIGDDFDH</sequence>
<reference evidence="1 2" key="1">
    <citation type="submission" date="2016-10" db="EMBL/GenBank/DDBJ databases">
        <authorList>
            <person name="de Groot N.N."/>
        </authorList>
    </citation>
    <scope>NUCLEOTIDE SEQUENCE [LARGE SCALE GENOMIC DNA]</scope>
    <source>
        <strain evidence="1 2">IBRC-M 10445</strain>
    </source>
</reference>
<protein>
    <submittedName>
        <fullName evidence="1">Uncharacterized protein</fullName>
    </submittedName>
</protein>
<evidence type="ECO:0000313" key="2">
    <source>
        <dbReference type="Proteomes" id="UP000199445"/>
    </source>
</evidence>
<dbReference type="OrthoDB" id="5769495at2"/>
<organism evidence="1 2">
    <name type="scientific">Marinobacter persicus</name>
    <dbReference type="NCBI Taxonomy" id="930118"/>
    <lineage>
        <taxon>Bacteria</taxon>
        <taxon>Pseudomonadati</taxon>
        <taxon>Pseudomonadota</taxon>
        <taxon>Gammaproteobacteria</taxon>
        <taxon>Pseudomonadales</taxon>
        <taxon>Marinobacteraceae</taxon>
        <taxon>Marinobacter</taxon>
    </lineage>
</organism>
<keyword evidence="2" id="KW-1185">Reference proteome</keyword>
<proteinExistence type="predicted"/>
<dbReference type="AlphaFoldDB" id="A0A1I3P043"/>
<name>A0A1I3P043_9GAMM</name>
<dbReference type="EMBL" id="FOSC01000001">
    <property type="protein sequence ID" value="SFJ14819.1"/>
    <property type="molecule type" value="Genomic_DNA"/>
</dbReference>
<dbReference type="Proteomes" id="UP000199445">
    <property type="component" value="Unassembled WGS sequence"/>
</dbReference>
<accession>A0A1I3P043</accession>
<gene>
    <name evidence="1" type="ORF">SAMN05216429_10141</name>
</gene>
<evidence type="ECO:0000313" key="1">
    <source>
        <dbReference type="EMBL" id="SFJ14819.1"/>
    </source>
</evidence>
<dbReference type="RefSeq" id="WP_091700195.1">
    <property type="nucleotide sequence ID" value="NZ_BMYN01000010.1"/>
</dbReference>